<proteinExistence type="predicted"/>
<protein>
    <submittedName>
        <fullName evidence="1">Uncharacterized protein</fullName>
    </submittedName>
</protein>
<dbReference type="Gramene" id="EFJ28724">
    <property type="protein sequence ID" value="EFJ28724"/>
    <property type="gene ID" value="SELMODRAFT_411299"/>
</dbReference>
<reference evidence="1 2" key="1">
    <citation type="journal article" date="2011" name="Science">
        <title>The Selaginella genome identifies genetic changes associated with the evolution of vascular plants.</title>
        <authorList>
            <person name="Banks J.A."/>
            <person name="Nishiyama T."/>
            <person name="Hasebe M."/>
            <person name="Bowman J.L."/>
            <person name="Gribskov M."/>
            <person name="dePamphilis C."/>
            <person name="Albert V.A."/>
            <person name="Aono N."/>
            <person name="Aoyama T."/>
            <person name="Ambrose B.A."/>
            <person name="Ashton N.W."/>
            <person name="Axtell M.J."/>
            <person name="Barker E."/>
            <person name="Barker M.S."/>
            <person name="Bennetzen J.L."/>
            <person name="Bonawitz N.D."/>
            <person name="Chapple C."/>
            <person name="Cheng C."/>
            <person name="Correa L.G."/>
            <person name="Dacre M."/>
            <person name="DeBarry J."/>
            <person name="Dreyer I."/>
            <person name="Elias M."/>
            <person name="Engstrom E.M."/>
            <person name="Estelle M."/>
            <person name="Feng L."/>
            <person name="Finet C."/>
            <person name="Floyd S.K."/>
            <person name="Frommer W.B."/>
            <person name="Fujita T."/>
            <person name="Gramzow L."/>
            <person name="Gutensohn M."/>
            <person name="Harholt J."/>
            <person name="Hattori M."/>
            <person name="Heyl A."/>
            <person name="Hirai T."/>
            <person name="Hiwatashi Y."/>
            <person name="Ishikawa M."/>
            <person name="Iwata M."/>
            <person name="Karol K.G."/>
            <person name="Koehler B."/>
            <person name="Kolukisaoglu U."/>
            <person name="Kubo M."/>
            <person name="Kurata T."/>
            <person name="Lalonde S."/>
            <person name="Li K."/>
            <person name="Li Y."/>
            <person name="Litt A."/>
            <person name="Lyons E."/>
            <person name="Manning G."/>
            <person name="Maruyama T."/>
            <person name="Michael T.P."/>
            <person name="Mikami K."/>
            <person name="Miyazaki S."/>
            <person name="Morinaga S."/>
            <person name="Murata T."/>
            <person name="Mueller-Roeber B."/>
            <person name="Nelson D.R."/>
            <person name="Obara M."/>
            <person name="Oguri Y."/>
            <person name="Olmstead R.G."/>
            <person name="Onodera N."/>
            <person name="Petersen B.L."/>
            <person name="Pils B."/>
            <person name="Prigge M."/>
            <person name="Rensing S.A."/>
            <person name="Riano-Pachon D.M."/>
            <person name="Roberts A.W."/>
            <person name="Sato Y."/>
            <person name="Scheller H.V."/>
            <person name="Schulz B."/>
            <person name="Schulz C."/>
            <person name="Shakirov E.V."/>
            <person name="Shibagaki N."/>
            <person name="Shinohara N."/>
            <person name="Shippen D.E."/>
            <person name="Soerensen I."/>
            <person name="Sotooka R."/>
            <person name="Sugimoto N."/>
            <person name="Sugita M."/>
            <person name="Sumikawa N."/>
            <person name="Tanurdzic M."/>
            <person name="Theissen G."/>
            <person name="Ulvskov P."/>
            <person name="Wakazuki S."/>
            <person name="Weng J.K."/>
            <person name="Willats W.W."/>
            <person name="Wipf D."/>
            <person name="Wolf P.G."/>
            <person name="Yang L."/>
            <person name="Zimmer A.D."/>
            <person name="Zhu Q."/>
            <person name="Mitros T."/>
            <person name="Hellsten U."/>
            <person name="Loque D."/>
            <person name="Otillar R."/>
            <person name="Salamov A."/>
            <person name="Schmutz J."/>
            <person name="Shapiro H."/>
            <person name="Lindquist E."/>
            <person name="Lucas S."/>
            <person name="Rokhsar D."/>
            <person name="Grigoriev I.V."/>
        </authorList>
    </citation>
    <scope>NUCLEOTIDE SEQUENCE [LARGE SCALE GENOMIC DNA]</scope>
</reference>
<sequence>MLGHSKNLVRNGFIHHLTVYIRDQGTSLSGNSFEVEFVLGEMQFTSTLDAVTGKPVLKPGGVEAGTSSFARSRFFLLLSANTPLPTIEQQEESGSSKRAARHRYKTCAEDVMATTNVMVIDFEKGDVSFLGGGCLALSSVVQRKGAGHWAVLGSGDGFYHPRAWRKSDVAILESLLLRLCIVAGVFLGRCFMGKTIGEICEMVLTAEASDLQLTLFTYIVKLTKKEQDKNPVVPSHQVTQGELWKFQEGLIGIKEEDEREYDTDDSTSC</sequence>
<name>D8RH73_SELML</name>
<dbReference type="KEGG" id="smo:SELMODRAFT_411299"/>
<keyword evidence="2" id="KW-1185">Reference proteome</keyword>
<dbReference type="InParanoid" id="D8RH73"/>
<organism evidence="2">
    <name type="scientific">Selaginella moellendorffii</name>
    <name type="common">Spikemoss</name>
    <dbReference type="NCBI Taxonomy" id="88036"/>
    <lineage>
        <taxon>Eukaryota</taxon>
        <taxon>Viridiplantae</taxon>
        <taxon>Streptophyta</taxon>
        <taxon>Embryophyta</taxon>
        <taxon>Tracheophyta</taxon>
        <taxon>Lycopodiopsida</taxon>
        <taxon>Selaginellales</taxon>
        <taxon>Selaginellaceae</taxon>
        <taxon>Selaginella</taxon>
    </lineage>
</organism>
<dbReference type="Proteomes" id="UP000001514">
    <property type="component" value="Unassembled WGS sequence"/>
</dbReference>
<accession>D8RH73</accession>
<dbReference type="AlphaFoldDB" id="D8RH73"/>
<evidence type="ECO:0000313" key="1">
    <source>
        <dbReference type="EMBL" id="EFJ28724.1"/>
    </source>
</evidence>
<evidence type="ECO:0000313" key="2">
    <source>
        <dbReference type="Proteomes" id="UP000001514"/>
    </source>
</evidence>
<gene>
    <name evidence="1" type="ORF">SELMODRAFT_411299</name>
</gene>
<dbReference type="HOGENOM" id="CLU_1035868_0_0_1"/>
<dbReference type="EMBL" id="GL377579">
    <property type="protein sequence ID" value="EFJ28724.1"/>
    <property type="molecule type" value="Genomic_DNA"/>
</dbReference>